<comment type="caution">
    <text evidence="2">The sequence shown here is derived from an EMBL/GenBank/DDBJ whole genome shotgun (WGS) entry which is preliminary data.</text>
</comment>
<keyword evidence="3" id="KW-1185">Reference proteome</keyword>
<reference evidence="2" key="1">
    <citation type="submission" date="2020-06" db="EMBL/GenBank/DDBJ databases">
        <authorList>
            <consortium name="Plant Systems Biology data submission"/>
        </authorList>
    </citation>
    <scope>NUCLEOTIDE SEQUENCE</scope>
    <source>
        <strain evidence="2">D6</strain>
    </source>
</reference>
<dbReference type="EMBL" id="CAICTM010000413">
    <property type="protein sequence ID" value="CAB9510004.1"/>
    <property type="molecule type" value="Genomic_DNA"/>
</dbReference>
<dbReference type="Proteomes" id="UP001153069">
    <property type="component" value="Unassembled WGS sequence"/>
</dbReference>
<feature type="chain" id="PRO_5040227535" description="Secreted protein" evidence="1">
    <location>
        <begin position="19"/>
        <end position="100"/>
    </location>
</feature>
<gene>
    <name evidence="2" type="ORF">SEMRO_414_G138330.1</name>
</gene>
<dbReference type="AlphaFoldDB" id="A0A9N8E1K7"/>
<organism evidence="2 3">
    <name type="scientific">Seminavis robusta</name>
    <dbReference type="NCBI Taxonomy" id="568900"/>
    <lineage>
        <taxon>Eukaryota</taxon>
        <taxon>Sar</taxon>
        <taxon>Stramenopiles</taxon>
        <taxon>Ochrophyta</taxon>
        <taxon>Bacillariophyta</taxon>
        <taxon>Bacillariophyceae</taxon>
        <taxon>Bacillariophycidae</taxon>
        <taxon>Naviculales</taxon>
        <taxon>Naviculaceae</taxon>
        <taxon>Seminavis</taxon>
    </lineage>
</organism>
<accession>A0A9N8E1K7</accession>
<sequence>MALTGVFVLPLFTSSAELDSTMTTKVSEGLLSRHSSFFSILDLGILPICSKFVSSPKPLVSSVERQPGNPLTLTHRVCGSAKCMVGSSLVLVKNRVNAPF</sequence>
<evidence type="ECO:0000313" key="3">
    <source>
        <dbReference type="Proteomes" id="UP001153069"/>
    </source>
</evidence>
<name>A0A9N8E1K7_9STRA</name>
<evidence type="ECO:0008006" key="4">
    <source>
        <dbReference type="Google" id="ProtNLM"/>
    </source>
</evidence>
<proteinExistence type="predicted"/>
<keyword evidence="1" id="KW-0732">Signal</keyword>
<evidence type="ECO:0000256" key="1">
    <source>
        <dbReference type="SAM" id="SignalP"/>
    </source>
</evidence>
<evidence type="ECO:0000313" key="2">
    <source>
        <dbReference type="EMBL" id="CAB9510004.1"/>
    </source>
</evidence>
<protein>
    <recommendedName>
        <fullName evidence="4">Secreted protein</fullName>
    </recommendedName>
</protein>
<feature type="signal peptide" evidence="1">
    <location>
        <begin position="1"/>
        <end position="18"/>
    </location>
</feature>